<accession>A0ABU1W678</accession>
<dbReference type="InterPro" id="IPR007899">
    <property type="entry name" value="CHAD_dom"/>
</dbReference>
<dbReference type="Gene3D" id="1.40.20.10">
    <property type="entry name" value="CHAD domain"/>
    <property type="match status" value="1"/>
</dbReference>
<gene>
    <name evidence="2" type="ORF">J2X06_000265</name>
</gene>
<sequence>MPPTQANANPSPTMPPPGEALLVYALGELEQAHTALGEPGEAVHEGVHRARKALRRTRAVLNLGNGILGPGAALIDRGLRRTNTGLSDLRDVHALVETLERLLEGKLGDETRQWLKQGHDAAVAARATRAETELLLDPDLVQRRELIAVLRAALPALAWQRLTPSALRVALADSDARMQDAKSRAVHTMEDADWHRWRRRARRASQQRRALDAIGLGPAAGAPDLFDKRTTERLGQAQDLTLLLDHCGSGSPFSPTEREALRSYAKPALARLRKRIAKASAE</sequence>
<evidence type="ECO:0000259" key="1">
    <source>
        <dbReference type="PROSITE" id="PS51708"/>
    </source>
</evidence>
<dbReference type="Proteomes" id="UP001251524">
    <property type="component" value="Unassembled WGS sequence"/>
</dbReference>
<reference evidence="2 3" key="1">
    <citation type="submission" date="2023-07" db="EMBL/GenBank/DDBJ databases">
        <title>Sorghum-associated microbial communities from plants grown in Nebraska, USA.</title>
        <authorList>
            <person name="Schachtman D."/>
        </authorList>
    </citation>
    <scope>NUCLEOTIDE SEQUENCE [LARGE SCALE GENOMIC DNA]</scope>
    <source>
        <strain evidence="2 3">BE198</strain>
    </source>
</reference>
<proteinExistence type="predicted"/>
<organism evidence="2 3">
    <name type="scientific">Lysobacter niastensis</name>
    <dbReference type="NCBI Taxonomy" id="380629"/>
    <lineage>
        <taxon>Bacteria</taxon>
        <taxon>Pseudomonadati</taxon>
        <taxon>Pseudomonadota</taxon>
        <taxon>Gammaproteobacteria</taxon>
        <taxon>Lysobacterales</taxon>
        <taxon>Lysobacteraceae</taxon>
        <taxon>Lysobacter</taxon>
    </lineage>
</organism>
<feature type="domain" description="CHAD" evidence="1">
    <location>
        <begin position="11"/>
        <end position="282"/>
    </location>
</feature>
<keyword evidence="3" id="KW-1185">Reference proteome</keyword>
<evidence type="ECO:0000313" key="2">
    <source>
        <dbReference type="EMBL" id="MDR7133081.1"/>
    </source>
</evidence>
<dbReference type="SMART" id="SM00880">
    <property type="entry name" value="CHAD"/>
    <property type="match status" value="1"/>
</dbReference>
<evidence type="ECO:0000313" key="3">
    <source>
        <dbReference type="Proteomes" id="UP001251524"/>
    </source>
</evidence>
<dbReference type="InterPro" id="IPR038186">
    <property type="entry name" value="CHAD_dom_sf"/>
</dbReference>
<name>A0ABU1W678_9GAMM</name>
<protein>
    <submittedName>
        <fullName evidence="2">CHAD domain-containing protein</fullName>
    </submittedName>
</protein>
<comment type="caution">
    <text evidence="2">The sequence shown here is derived from an EMBL/GenBank/DDBJ whole genome shotgun (WGS) entry which is preliminary data.</text>
</comment>
<dbReference type="Pfam" id="PF05235">
    <property type="entry name" value="CHAD"/>
    <property type="match status" value="1"/>
</dbReference>
<dbReference type="RefSeq" id="WP_310057257.1">
    <property type="nucleotide sequence ID" value="NZ_JAVDVY010000001.1"/>
</dbReference>
<dbReference type="PROSITE" id="PS51708">
    <property type="entry name" value="CHAD"/>
    <property type="match status" value="1"/>
</dbReference>
<dbReference type="EMBL" id="JAVDVY010000001">
    <property type="protein sequence ID" value="MDR7133081.1"/>
    <property type="molecule type" value="Genomic_DNA"/>
</dbReference>